<evidence type="ECO:0000256" key="1">
    <source>
        <dbReference type="SAM" id="MobiDB-lite"/>
    </source>
</evidence>
<evidence type="ECO:0000313" key="3">
    <source>
        <dbReference type="Proteomes" id="UP001519460"/>
    </source>
</evidence>
<reference evidence="2 3" key="1">
    <citation type="journal article" date="2023" name="Sci. Data">
        <title>Genome assembly of the Korean intertidal mud-creeper Batillaria attramentaria.</title>
        <authorList>
            <person name="Patra A.K."/>
            <person name="Ho P.T."/>
            <person name="Jun S."/>
            <person name="Lee S.J."/>
            <person name="Kim Y."/>
            <person name="Won Y.J."/>
        </authorList>
    </citation>
    <scope>NUCLEOTIDE SEQUENCE [LARGE SCALE GENOMIC DNA]</scope>
    <source>
        <strain evidence="2">Wonlab-2016</strain>
    </source>
</reference>
<proteinExistence type="predicted"/>
<comment type="caution">
    <text evidence="2">The sequence shown here is derived from an EMBL/GenBank/DDBJ whole genome shotgun (WGS) entry which is preliminary data.</text>
</comment>
<protein>
    <submittedName>
        <fullName evidence="2">Uncharacterized protein</fullName>
    </submittedName>
</protein>
<feature type="compositionally biased region" description="Polar residues" evidence="1">
    <location>
        <begin position="84"/>
        <end position="94"/>
    </location>
</feature>
<evidence type="ECO:0000313" key="2">
    <source>
        <dbReference type="EMBL" id="KAK7493488.1"/>
    </source>
</evidence>
<dbReference type="AlphaFoldDB" id="A0ABD0L2N4"/>
<feature type="region of interest" description="Disordered" evidence="1">
    <location>
        <begin position="1"/>
        <end position="38"/>
    </location>
</feature>
<feature type="compositionally biased region" description="Basic and acidic residues" evidence="1">
    <location>
        <begin position="1"/>
        <end position="13"/>
    </location>
</feature>
<keyword evidence="3" id="KW-1185">Reference proteome</keyword>
<name>A0ABD0L2N4_9CAEN</name>
<dbReference type="EMBL" id="JACVVK020000092">
    <property type="protein sequence ID" value="KAK7493488.1"/>
    <property type="molecule type" value="Genomic_DNA"/>
</dbReference>
<dbReference type="Proteomes" id="UP001519460">
    <property type="component" value="Unassembled WGS sequence"/>
</dbReference>
<accession>A0ABD0L2N4</accession>
<feature type="region of interest" description="Disordered" evidence="1">
    <location>
        <begin position="75"/>
        <end position="94"/>
    </location>
</feature>
<sequence length="94" mass="10462">MSRQKVSDTKETSITHNGTVCVSGPRAPSAKNEDGSRRYETEAIYSRQMTDKERKWTPSYPNLFSAIVACIKNSDRTRAEAPRRNSQGAANPIS</sequence>
<gene>
    <name evidence="2" type="ORF">BaRGS_00015199</name>
</gene>
<organism evidence="2 3">
    <name type="scientific">Batillaria attramentaria</name>
    <dbReference type="NCBI Taxonomy" id="370345"/>
    <lineage>
        <taxon>Eukaryota</taxon>
        <taxon>Metazoa</taxon>
        <taxon>Spiralia</taxon>
        <taxon>Lophotrochozoa</taxon>
        <taxon>Mollusca</taxon>
        <taxon>Gastropoda</taxon>
        <taxon>Caenogastropoda</taxon>
        <taxon>Sorbeoconcha</taxon>
        <taxon>Cerithioidea</taxon>
        <taxon>Batillariidae</taxon>
        <taxon>Batillaria</taxon>
    </lineage>
</organism>